<evidence type="ECO:0000313" key="2">
    <source>
        <dbReference type="EMBL" id="WNZ44140.1"/>
    </source>
</evidence>
<protein>
    <submittedName>
        <fullName evidence="2">Uncharacterized protein</fullName>
    </submittedName>
</protein>
<organism evidence="2">
    <name type="scientific">Leptolyngbya boryana CZ1</name>
    <dbReference type="NCBI Taxonomy" id="3060204"/>
    <lineage>
        <taxon>Bacteria</taxon>
        <taxon>Bacillati</taxon>
        <taxon>Cyanobacteriota</taxon>
        <taxon>Cyanophyceae</taxon>
        <taxon>Leptolyngbyales</taxon>
        <taxon>Leptolyngbyaceae</taxon>
        <taxon>Leptolyngbya group</taxon>
        <taxon>Leptolyngbya</taxon>
    </lineage>
</organism>
<dbReference type="RefSeq" id="WP_316426330.1">
    <property type="nucleotide sequence ID" value="NZ_CP130144.1"/>
</dbReference>
<name>A0AA97ARF7_LEPBY</name>
<accession>A0AA97ARF7</accession>
<reference evidence="2" key="1">
    <citation type="journal article" date="2023" name="Plants (Basel)">
        <title>Genomic Analysis of Leptolyngbya boryana CZ1 Reveals Efficient Carbon Fixation Modules.</title>
        <authorList>
            <person name="Bai X."/>
            <person name="Wang H."/>
            <person name="Cheng W."/>
            <person name="Wang J."/>
            <person name="Ma M."/>
            <person name="Hu H."/>
            <person name="Song Z."/>
            <person name="Ma H."/>
            <person name="Fan Y."/>
            <person name="Du C."/>
            <person name="Xu J."/>
        </authorList>
    </citation>
    <scope>NUCLEOTIDE SEQUENCE</scope>
    <source>
        <strain evidence="2">CZ1</strain>
    </source>
</reference>
<gene>
    <name evidence="2" type="ORF">Q2T42_20120</name>
</gene>
<feature type="transmembrane region" description="Helical" evidence="1">
    <location>
        <begin position="49"/>
        <end position="69"/>
    </location>
</feature>
<proteinExistence type="predicted"/>
<keyword evidence="1" id="KW-0472">Membrane</keyword>
<keyword evidence="1" id="KW-0812">Transmembrane</keyword>
<dbReference type="AlphaFoldDB" id="A0AA97ARF7"/>
<evidence type="ECO:0000256" key="1">
    <source>
        <dbReference type="SAM" id="Phobius"/>
    </source>
</evidence>
<dbReference type="EMBL" id="CP130144">
    <property type="protein sequence ID" value="WNZ44140.1"/>
    <property type="molecule type" value="Genomic_DNA"/>
</dbReference>
<feature type="transmembrane region" description="Helical" evidence="1">
    <location>
        <begin position="21"/>
        <end position="43"/>
    </location>
</feature>
<keyword evidence="1" id="KW-1133">Transmembrane helix</keyword>
<sequence length="111" mass="12951">MRGRPTLFRPINQSLGRQPSLGLIPAHLLAPSAGILVSFYIVFVLILRLAFGWFLLLSLWGITSWWIVVGQKTWKFTHKFKSVPDWNRGHLPYHPCLREKPHDHNETSHWD</sequence>
<reference evidence="2" key="2">
    <citation type="submission" date="2023-07" db="EMBL/GenBank/DDBJ databases">
        <authorList>
            <person name="Bai X.-H."/>
            <person name="Wang H.-H."/>
            <person name="Wang J."/>
            <person name="Ma M.-Y."/>
            <person name="Hu H.-H."/>
            <person name="Song Z.-L."/>
            <person name="Ma H.-G."/>
            <person name="Fan Y."/>
            <person name="Du C.-Y."/>
            <person name="Xu J.-C."/>
        </authorList>
    </citation>
    <scope>NUCLEOTIDE SEQUENCE</scope>
    <source>
        <strain evidence="2">CZ1</strain>
    </source>
</reference>